<evidence type="ECO:0000313" key="3">
    <source>
        <dbReference type="Proteomes" id="UP000534783"/>
    </source>
</evidence>
<accession>A0A7X6DU52</accession>
<dbReference type="AlphaFoldDB" id="A0A7X6DU52"/>
<dbReference type="RefSeq" id="WP_168063016.1">
    <property type="nucleotide sequence ID" value="NZ_VTOW01000005.1"/>
</dbReference>
<sequence>MEWIQPLTKNKVSERKRQGAKVTWGLFLFISLWITGIFFVKTASAAQIGESNLSVFGYLSQAYANSSGGQVLGIPGDGTTDYRTAALLFRYRMSHQGTFVLQLFHERLGESPVQEDHSVEMDWIFYQHQLLDSLSIKVGKIPLPNGIYNEIRDVGTILPFYRPPSQFYGEGSFSSEAIDGVVFSHSIGIGNGWELQTDVYGGEWDFVYVVDGVVTPARSKSAFGGEIWLQTPVEGLRFGIGGYRSTDHDVPVAAPGEKQYQKDIHASLDADFEQFLFQAEYRRSESKNHTFTDYYGLAGIKLFGKLGLHVLAEVATLDLPTLVIPGFDLNDIKLHRDYAVGLNYKFGSDVVLKVEGHQLKTLNSEDPVVPIFMDPIKVKYYIVSLSTSF</sequence>
<evidence type="ECO:0000313" key="2">
    <source>
        <dbReference type="EMBL" id="NKE73068.1"/>
    </source>
</evidence>
<gene>
    <name evidence="2" type="ORF">MNODULE_20135</name>
</gene>
<reference evidence="2 3" key="1">
    <citation type="journal article" date="2020" name="Nature">
        <title>Bacterial chemolithoautotrophy via manganese oxidation.</title>
        <authorList>
            <person name="Yu H."/>
            <person name="Leadbetter J.R."/>
        </authorList>
    </citation>
    <scope>NUCLEOTIDE SEQUENCE [LARGE SCALE GENOMIC DNA]</scope>
    <source>
        <strain evidence="2 3">Mn-1</strain>
    </source>
</reference>
<proteinExistence type="predicted"/>
<keyword evidence="1" id="KW-0812">Transmembrane</keyword>
<dbReference type="SUPFAM" id="SSF56935">
    <property type="entry name" value="Porins"/>
    <property type="match status" value="1"/>
</dbReference>
<feature type="transmembrane region" description="Helical" evidence="1">
    <location>
        <begin position="21"/>
        <end position="40"/>
    </location>
</feature>
<organism evidence="2 3">
    <name type="scientific">Candidatus Manganitrophus noduliformans</name>
    <dbReference type="NCBI Taxonomy" id="2606439"/>
    <lineage>
        <taxon>Bacteria</taxon>
        <taxon>Pseudomonadati</taxon>
        <taxon>Nitrospirota</taxon>
        <taxon>Nitrospiria</taxon>
        <taxon>Candidatus Troglogloeales</taxon>
        <taxon>Candidatus Manganitrophaceae</taxon>
        <taxon>Candidatus Manganitrophus</taxon>
    </lineage>
</organism>
<dbReference type="Proteomes" id="UP000534783">
    <property type="component" value="Unassembled WGS sequence"/>
</dbReference>
<protein>
    <submittedName>
        <fullName evidence="2">Uncharacterized protein</fullName>
    </submittedName>
</protein>
<name>A0A7X6DU52_9BACT</name>
<keyword evidence="3" id="KW-1185">Reference proteome</keyword>
<dbReference type="EMBL" id="VTOW01000005">
    <property type="protein sequence ID" value="NKE73068.1"/>
    <property type="molecule type" value="Genomic_DNA"/>
</dbReference>
<evidence type="ECO:0000256" key="1">
    <source>
        <dbReference type="SAM" id="Phobius"/>
    </source>
</evidence>
<keyword evidence="1" id="KW-1133">Transmembrane helix</keyword>
<comment type="caution">
    <text evidence="2">The sequence shown here is derived from an EMBL/GenBank/DDBJ whole genome shotgun (WGS) entry which is preliminary data.</text>
</comment>
<keyword evidence="1" id="KW-0472">Membrane</keyword>